<name>A0A0F8ZT29_9ZZZZ</name>
<comment type="caution">
    <text evidence="1">The sequence shown here is derived from an EMBL/GenBank/DDBJ whole genome shotgun (WGS) entry which is preliminary data.</text>
</comment>
<dbReference type="Gene3D" id="2.60.40.1930">
    <property type="match status" value="1"/>
</dbReference>
<accession>A0A0F8ZT29</accession>
<protein>
    <recommendedName>
        <fullName evidence="2">YtkA-like domain-containing protein</fullName>
    </recommendedName>
</protein>
<dbReference type="AlphaFoldDB" id="A0A0F8ZT29"/>
<gene>
    <name evidence="1" type="ORF">LCGC14_2656870</name>
</gene>
<dbReference type="EMBL" id="LAZR01046229">
    <property type="protein sequence ID" value="KKK97027.1"/>
    <property type="molecule type" value="Genomic_DNA"/>
</dbReference>
<proteinExistence type="predicted"/>
<evidence type="ECO:0008006" key="2">
    <source>
        <dbReference type="Google" id="ProtNLM"/>
    </source>
</evidence>
<reference evidence="1" key="1">
    <citation type="journal article" date="2015" name="Nature">
        <title>Complex archaea that bridge the gap between prokaryotes and eukaryotes.</title>
        <authorList>
            <person name="Spang A."/>
            <person name="Saw J.H."/>
            <person name="Jorgensen S.L."/>
            <person name="Zaremba-Niedzwiedzka K."/>
            <person name="Martijn J."/>
            <person name="Lind A.E."/>
            <person name="van Eijk R."/>
            <person name="Schleper C."/>
            <person name="Guy L."/>
            <person name="Ettema T.J."/>
        </authorList>
    </citation>
    <scope>NUCLEOTIDE SEQUENCE</scope>
</reference>
<evidence type="ECO:0000313" key="1">
    <source>
        <dbReference type="EMBL" id="KKK97027.1"/>
    </source>
</evidence>
<organism evidence="1">
    <name type="scientific">marine sediment metagenome</name>
    <dbReference type="NCBI Taxonomy" id="412755"/>
    <lineage>
        <taxon>unclassified sequences</taxon>
        <taxon>metagenomes</taxon>
        <taxon>ecological metagenomes</taxon>
    </lineage>
</organism>
<sequence length="102" mass="11081">MAIKVQTEFVRKGTVRVICYVYDDDEALVAATSVALSIIDPDGTAVVDEQAMSATATGVYEYFYTTTTAVIPGNYQIECDVLDGSYHTFVHGHFSMTAGINE</sequence>